<gene>
    <name evidence="1" type="ORF">O6P33_02215</name>
</gene>
<accession>A0AAE9VNZ4</accession>
<dbReference type="AlphaFoldDB" id="A0AAE9VNZ4"/>
<dbReference type="RefSeq" id="WP_269818622.1">
    <property type="nucleotide sequence ID" value="NZ_CP114976.1"/>
</dbReference>
<reference evidence="1 2" key="1">
    <citation type="submission" date="2022-12" db="EMBL/GenBank/DDBJ databases">
        <title>Coexistence and Characterization of a Novel Tigecycline Resistance gene tet(X) variant and blaNDM-1 in a Pseudomonas caeni Isolate of Chicken Origin.</title>
        <authorList>
            <person name="Lu X."/>
            <person name="Zhang L."/>
            <person name="Li R."/>
            <person name="Wang Z."/>
        </authorList>
    </citation>
    <scope>NUCLEOTIDE SEQUENCE [LARGE SCALE GENOMIC DNA]</scope>
    <source>
        <strain evidence="1 2">CE14</strain>
    </source>
</reference>
<organism evidence="1 2">
    <name type="scientific">Denitrificimonas caeni</name>
    <dbReference type="NCBI Taxonomy" id="521720"/>
    <lineage>
        <taxon>Bacteria</taxon>
        <taxon>Pseudomonadati</taxon>
        <taxon>Pseudomonadota</taxon>
        <taxon>Gammaproteobacteria</taxon>
        <taxon>Pseudomonadales</taxon>
        <taxon>Pseudomonadaceae</taxon>
        <taxon>Denitrificimonas</taxon>
    </lineage>
</organism>
<dbReference type="PANTHER" id="PTHR17985">
    <property type="entry name" value="SER/THR-RICH PROTEIN T10 IN DGCR REGION"/>
    <property type="match status" value="1"/>
</dbReference>
<dbReference type="Proteomes" id="UP001212189">
    <property type="component" value="Chromosome"/>
</dbReference>
<dbReference type="InterPro" id="IPR008551">
    <property type="entry name" value="TANGO2"/>
</dbReference>
<dbReference type="EMBL" id="CP114976">
    <property type="protein sequence ID" value="WBE25680.1"/>
    <property type="molecule type" value="Genomic_DNA"/>
</dbReference>
<keyword evidence="2" id="KW-1185">Reference proteome</keyword>
<protein>
    <submittedName>
        <fullName evidence="1">NRDE family protein</fullName>
    </submittedName>
</protein>
<evidence type="ECO:0000313" key="2">
    <source>
        <dbReference type="Proteomes" id="UP001212189"/>
    </source>
</evidence>
<sequence>MCLVVFAWRPESQQPLLLLANRDEVHARPSAALAQWADQPSIYAGRDLEAGGTWLGIAAHGRFATLTNVRDMSLPLGEQSRGALVSDYLAGQQSPQEYLHSIAAELEQYSGFNLLLGDAQSMWFVSSTEPRPKRLSPGIYGLCNASLDTPWPKLVRLRTMFSAHLEATDEALFTLMQDEQRAADDQLPDTGVGLAMERMLSSIFIRGEVYGTRATSLLRRFADGRTTLAERSYGVNGQFTGQNQVELPAFILDK</sequence>
<dbReference type="Pfam" id="PF05742">
    <property type="entry name" value="TANGO2"/>
    <property type="match status" value="1"/>
</dbReference>
<evidence type="ECO:0000313" key="1">
    <source>
        <dbReference type="EMBL" id="WBE25680.1"/>
    </source>
</evidence>
<dbReference type="PANTHER" id="PTHR17985:SF8">
    <property type="entry name" value="TRANSPORT AND GOLGI ORGANIZATION PROTEIN 2 HOMOLOG"/>
    <property type="match status" value="1"/>
</dbReference>
<proteinExistence type="predicted"/>
<name>A0AAE9VNZ4_9GAMM</name>
<dbReference type="KEGG" id="dce:O6P33_02215"/>